<dbReference type="SUPFAM" id="SSF53448">
    <property type="entry name" value="Nucleotide-diphospho-sugar transferases"/>
    <property type="match status" value="1"/>
</dbReference>
<dbReference type="EC" id="2.7.7.77" evidence="8"/>
<accession>A0A9Q4FV49</accession>
<reference evidence="10" key="1">
    <citation type="submission" date="2020-06" db="EMBL/GenBank/DDBJ databases">
        <title>Insight into the genomes of haloalkaliphilic bacilli from Kenyan soda lakes.</title>
        <authorList>
            <person name="Mwirichia R."/>
            <person name="Villamizar G.C."/>
            <person name="Poehlein A."/>
            <person name="Mugweru J."/>
            <person name="Kipnyargis A."/>
            <person name="Kiplimo D."/>
            <person name="Orwa P."/>
            <person name="Daniel R."/>
        </authorList>
    </citation>
    <scope>NUCLEOTIDE SEQUENCE</scope>
    <source>
        <strain evidence="10">B1096_S55</strain>
    </source>
</reference>
<dbReference type="RefSeq" id="WP_257820132.1">
    <property type="nucleotide sequence ID" value="NZ_JABXYM010000001.1"/>
</dbReference>
<evidence type="ECO:0000256" key="8">
    <source>
        <dbReference type="HAMAP-Rule" id="MF_00316"/>
    </source>
</evidence>
<evidence type="ECO:0000256" key="2">
    <source>
        <dbReference type="ARBA" id="ARBA00022679"/>
    </source>
</evidence>
<protein>
    <recommendedName>
        <fullName evidence="8">Probable molybdenum cofactor guanylyltransferase</fullName>
        <shortName evidence="8">MoCo guanylyltransferase</shortName>
        <ecNumber evidence="8">2.7.7.77</ecNumber>
    </recommendedName>
    <alternativeName>
        <fullName evidence="8">GTP:molybdopterin guanylyltransferase</fullName>
    </alternativeName>
    <alternativeName>
        <fullName evidence="8">Mo-MPT guanylyltransferase</fullName>
    </alternativeName>
    <alternativeName>
        <fullName evidence="8">Molybdopterin guanylyltransferase</fullName>
    </alternativeName>
    <alternativeName>
        <fullName evidence="8">Molybdopterin-guanine dinucleotide synthase</fullName>
        <shortName evidence="8">MGD synthase</shortName>
    </alternativeName>
</protein>
<comment type="similarity">
    <text evidence="8">Belongs to the MobA family.</text>
</comment>
<evidence type="ECO:0000256" key="7">
    <source>
        <dbReference type="ARBA" id="ARBA00023150"/>
    </source>
</evidence>
<dbReference type="EMBL" id="JABXYM010000001">
    <property type="protein sequence ID" value="MCR6095400.1"/>
    <property type="molecule type" value="Genomic_DNA"/>
</dbReference>
<dbReference type="Proteomes" id="UP001057753">
    <property type="component" value="Unassembled WGS sequence"/>
</dbReference>
<comment type="domain">
    <text evidence="8">The N-terminal domain determines nucleotide recognition and specific binding, while the C-terminal domain determines the specific binding to the target protein.</text>
</comment>
<comment type="catalytic activity">
    <reaction evidence="8">
        <text>Mo-molybdopterin + GTP + H(+) = Mo-molybdopterin guanine dinucleotide + diphosphate</text>
        <dbReference type="Rhea" id="RHEA:34243"/>
        <dbReference type="ChEBI" id="CHEBI:15378"/>
        <dbReference type="ChEBI" id="CHEBI:33019"/>
        <dbReference type="ChEBI" id="CHEBI:37565"/>
        <dbReference type="ChEBI" id="CHEBI:71302"/>
        <dbReference type="ChEBI" id="CHEBI:71310"/>
        <dbReference type="EC" id="2.7.7.77"/>
    </reaction>
</comment>
<evidence type="ECO:0000313" key="10">
    <source>
        <dbReference type="EMBL" id="MCR6095400.1"/>
    </source>
</evidence>
<dbReference type="GO" id="GO:0005525">
    <property type="term" value="F:GTP binding"/>
    <property type="evidence" value="ECO:0007669"/>
    <property type="project" value="UniProtKB-UniRule"/>
</dbReference>
<feature type="binding site" evidence="8">
    <location>
        <begin position="19"/>
        <end position="21"/>
    </location>
    <ligand>
        <name>GTP</name>
        <dbReference type="ChEBI" id="CHEBI:37565"/>
    </ligand>
</feature>
<keyword evidence="1 8" id="KW-0963">Cytoplasm</keyword>
<organism evidence="10 11">
    <name type="scientific">Salipaludibacillus agaradhaerens</name>
    <name type="common">Bacillus agaradhaerens</name>
    <dbReference type="NCBI Taxonomy" id="76935"/>
    <lineage>
        <taxon>Bacteria</taxon>
        <taxon>Bacillati</taxon>
        <taxon>Bacillota</taxon>
        <taxon>Bacilli</taxon>
        <taxon>Bacillales</taxon>
        <taxon>Bacillaceae</taxon>
    </lineage>
</organism>
<keyword evidence="7 8" id="KW-0501">Molybdenum cofactor biosynthesis</keyword>
<evidence type="ECO:0000313" key="11">
    <source>
        <dbReference type="Proteomes" id="UP001057753"/>
    </source>
</evidence>
<comment type="caution">
    <text evidence="8">Lacks conserved residue(s) required for the propagation of feature annotation.</text>
</comment>
<dbReference type="InterPro" id="IPR029044">
    <property type="entry name" value="Nucleotide-diphossugar_trans"/>
</dbReference>
<evidence type="ECO:0000259" key="9">
    <source>
        <dbReference type="Pfam" id="PF12804"/>
    </source>
</evidence>
<gene>
    <name evidence="8" type="primary">mobA</name>
    <name evidence="10" type="ORF">HXA33_02480</name>
</gene>
<dbReference type="InterPro" id="IPR025877">
    <property type="entry name" value="MobA-like_NTP_Trfase"/>
</dbReference>
<dbReference type="GO" id="GO:0006777">
    <property type="term" value="P:Mo-molybdopterin cofactor biosynthetic process"/>
    <property type="evidence" value="ECO:0007669"/>
    <property type="project" value="UniProtKB-KW"/>
</dbReference>
<dbReference type="InterPro" id="IPR013482">
    <property type="entry name" value="Molybde_CF_guanTrfase"/>
</dbReference>
<feature type="binding site" evidence="8">
    <location>
        <position position="105"/>
    </location>
    <ligand>
        <name>GTP</name>
        <dbReference type="ChEBI" id="CHEBI:37565"/>
    </ligand>
</feature>
<evidence type="ECO:0000256" key="6">
    <source>
        <dbReference type="ARBA" id="ARBA00023134"/>
    </source>
</evidence>
<keyword evidence="3 8" id="KW-0479">Metal-binding</keyword>
<comment type="cofactor">
    <cofactor evidence="8">
        <name>Mg(2+)</name>
        <dbReference type="ChEBI" id="CHEBI:18420"/>
    </cofactor>
</comment>
<comment type="subcellular location">
    <subcellularLocation>
        <location evidence="8">Cytoplasm</location>
    </subcellularLocation>
</comment>
<feature type="binding site" evidence="8">
    <location>
        <position position="76"/>
    </location>
    <ligand>
        <name>GTP</name>
        <dbReference type="ChEBI" id="CHEBI:37565"/>
    </ligand>
</feature>
<dbReference type="Gene3D" id="3.90.550.10">
    <property type="entry name" value="Spore Coat Polysaccharide Biosynthesis Protein SpsA, Chain A"/>
    <property type="match status" value="1"/>
</dbReference>
<evidence type="ECO:0000256" key="3">
    <source>
        <dbReference type="ARBA" id="ARBA00022723"/>
    </source>
</evidence>
<feature type="binding site" evidence="8">
    <location>
        <position position="31"/>
    </location>
    <ligand>
        <name>GTP</name>
        <dbReference type="ChEBI" id="CHEBI:37565"/>
    </ligand>
</feature>
<evidence type="ECO:0000256" key="4">
    <source>
        <dbReference type="ARBA" id="ARBA00022741"/>
    </source>
</evidence>
<dbReference type="GO" id="GO:0005737">
    <property type="term" value="C:cytoplasm"/>
    <property type="evidence" value="ECO:0007669"/>
    <property type="project" value="UniProtKB-SubCell"/>
</dbReference>
<dbReference type="HAMAP" id="MF_00316">
    <property type="entry name" value="MobA"/>
    <property type="match status" value="1"/>
</dbReference>
<proteinExistence type="inferred from homology"/>
<evidence type="ECO:0000256" key="5">
    <source>
        <dbReference type="ARBA" id="ARBA00022842"/>
    </source>
</evidence>
<name>A0A9Q4FV49_SALAG</name>
<keyword evidence="5 8" id="KW-0460">Magnesium</keyword>
<dbReference type="Pfam" id="PF12804">
    <property type="entry name" value="NTP_transf_3"/>
    <property type="match status" value="1"/>
</dbReference>
<feature type="domain" description="MobA-like NTP transferase" evidence="9">
    <location>
        <begin position="16"/>
        <end position="163"/>
    </location>
</feature>
<dbReference type="GO" id="GO:0046872">
    <property type="term" value="F:metal ion binding"/>
    <property type="evidence" value="ECO:0007669"/>
    <property type="project" value="UniProtKB-KW"/>
</dbReference>
<comment type="caution">
    <text evidence="10">The sequence shown here is derived from an EMBL/GenBank/DDBJ whole genome shotgun (WGS) entry which is preliminary data.</text>
</comment>
<keyword evidence="10" id="KW-0548">Nucleotidyltransferase</keyword>
<dbReference type="PANTHER" id="PTHR19136">
    <property type="entry name" value="MOLYBDENUM COFACTOR GUANYLYLTRANSFERASE"/>
    <property type="match status" value="1"/>
</dbReference>
<keyword evidence="6 8" id="KW-0342">GTP-binding</keyword>
<keyword evidence="11" id="KW-1185">Reference proteome</keyword>
<evidence type="ECO:0000256" key="1">
    <source>
        <dbReference type="ARBA" id="ARBA00022490"/>
    </source>
</evidence>
<keyword evidence="2 8" id="KW-0808">Transferase</keyword>
<dbReference type="AlphaFoldDB" id="A0A9Q4FV49"/>
<dbReference type="PANTHER" id="PTHR19136:SF81">
    <property type="entry name" value="MOLYBDENUM COFACTOR GUANYLYLTRANSFERASE"/>
    <property type="match status" value="1"/>
</dbReference>
<dbReference type="GO" id="GO:0061603">
    <property type="term" value="F:molybdenum cofactor guanylyltransferase activity"/>
    <property type="evidence" value="ECO:0007669"/>
    <property type="project" value="UniProtKB-EC"/>
</dbReference>
<comment type="function">
    <text evidence="8">Transfers a GMP moiety from GTP to Mo-molybdopterin (Mo-MPT) cofactor (Moco or molybdenum cofactor) to form Mo-molybdopterin guanine dinucleotide (Mo-MGD) cofactor.</text>
</comment>
<keyword evidence="4 8" id="KW-0547">Nucleotide-binding</keyword>
<sequence>MTIINESKKKCLNVTGIILAGGKSSRMGVNKALLPIQGDETIQRLTNELLTSTKSMIIVTNDTDAYTFLKQPLVHDNYVNKGPLAGIQAGLAASHTEWNFITACDMPFLTHKVVEILFTKANKLPHKQVIVPQIDGKKHPLSALYHASSLPYVTECLMKDKLRVSEVVFGLDYEVITEQAFLNAGLDKGVVERNFFNMNSREDYEQVMRDVDKK</sequence>
<dbReference type="CDD" id="cd02503">
    <property type="entry name" value="MobA"/>
    <property type="match status" value="1"/>
</dbReference>
<feature type="binding site" evidence="8">
    <location>
        <position position="105"/>
    </location>
    <ligand>
        <name>Mg(2+)</name>
        <dbReference type="ChEBI" id="CHEBI:18420"/>
    </ligand>
</feature>